<dbReference type="Gene3D" id="1.10.340.70">
    <property type="match status" value="1"/>
</dbReference>
<dbReference type="Pfam" id="PF00665">
    <property type="entry name" value="rve"/>
    <property type="match status" value="1"/>
</dbReference>
<protein>
    <recommendedName>
        <fullName evidence="1">Integrase catalytic domain-containing protein</fullName>
    </recommendedName>
</protein>
<evidence type="ECO:0000313" key="3">
    <source>
        <dbReference type="EMBL" id="CAF4292100.1"/>
    </source>
</evidence>
<dbReference type="Proteomes" id="UP000682733">
    <property type="component" value="Unassembled WGS sequence"/>
</dbReference>
<dbReference type="InterPro" id="IPR041588">
    <property type="entry name" value="Integrase_H2C2"/>
</dbReference>
<evidence type="ECO:0000313" key="4">
    <source>
        <dbReference type="Proteomes" id="UP000677228"/>
    </source>
</evidence>
<evidence type="ECO:0000259" key="1">
    <source>
        <dbReference type="PROSITE" id="PS50994"/>
    </source>
</evidence>
<reference evidence="2" key="1">
    <citation type="submission" date="2021-02" db="EMBL/GenBank/DDBJ databases">
        <authorList>
            <person name="Nowell W R."/>
        </authorList>
    </citation>
    <scope>NUCLEOTIDE SEQUENCE</scope>
</reference>
<proteinExistence type="predicted"/>
<dbReference type="InterPro" id="IPR001584">
    <property type="entry name" value="Integrase_cat-core"/>
</dbReference>
<dbReference type="GO" id="GO:0003676">
    <property type="term" value="F:nucleic acid binding"/>
    <property type="evidence" value="ECO:0007669"/>
    <property type="project" value="InterPro"/>
</dbReference>
<dbReference type="AlphaFoldDB" id="A0A8S2FLC3"/>
<dbReference type="Proteomes" id="UP000677228">
    <property type="component" value="Unassembled WGS sequence"/>
</dbReference>
<dbReference type="EMBL" id="CAJNOK010034402">
    <property type="protein sequence ID" value="CAF1503768.1"/>
    <property type="molecule type" value="Genomic_DNA"/>
</dbReference>
<dbReference type="PANTHER" id="PTHR37984">
    <property type="entry name" value="PROTEIN CBG26694"/>
    <property type="match status" value="1"/>
</dbReference>
<dbReference type="InterPro" id="IPR036397">
    <property type="entry name" value="RNaseH_sf"/>
</dbReference>
<feature type="non-terminal residue" evidence="2">
    <location>
        <position position="1"/>
    </location>
</feature>
<dbReference type="Pfam" id="PF17921">
    <property type="entry name" value="Integrase_H2C2"/>
    <property type="match status" value="1"/>
</dbReference>
<dbReference type="GO" id="GO:0015074">
    <property type="term" value="P:DNA integration"/>
    <property type="evidence" value="ECO:0007669"/>
    <property type="project" value="InterPro"/>
</dbReference>
<name>A0A8S2FLC3_9BILA</name>
<sequence length="594" mass="67324">FYSYFENNFIGTLRAPTRRANAATTASCTVRRDQSRYAISFWNVYDRVHADLPRTNNATEGWNSVFNHTLNIDHPSIYKLAQHLQREENNSMITATQLEAGTITSNQRSKQEKIDIRIANMDTDTSSLLCASGITDGSEKGFFDDVEKYVASLQEKYREKTFIRKETYDKILKSLLLEKGTSSESIPTKLVFWARKNFIIEKIAGTDIVCCSKNKKPLCIYESFFNVMKECHLNVSHGGRTKTLNEINSHYSWVPRAVVEIFLRHCLPCQLRKPLKQPVVSKPIISLGVMTRLQIDLIDMRTRPDVVSAGVVYCWILHCIDHFSKFTWAYPLENKSAKEVVVKLRQLFFTFGPPRLLHSDNGSEFAANVILELKTVFPNLCFIRGRPHHPQSQGCIERANGVLSLSLGKWLQTNNTTHWPEGLSPVVYGINTRTSDTTRATPYEIMFGQHSRGDSEFWKIVKDQDIVDEEHLSSPIESIQENDVDKEISVSTSKTIDNIIDNIDHQESLNSNVTCLPSPLNASIFQSTSQCLLDLSPSTLHVSLQQPLIVNDNPVTENLISFDSPPSPQRVSTTLFDLHNLTFSPVTCLSNENN</sequence>
<dbReference type="InterPro" id="IPR050951">
    <property type="entry name" value="Retrovirus_Pol_polyprotein"/>
</dbReference>
<feature type="non-terminal residue" evidence="2">
    <location>
        <position position="594"/>
    </location>
</feature>
<comment type="caution">
    <text evidence="2">The sequence shown here is derived from an EMBL/GenBank/DDBJ whole genome shotgun (WGS) entry which is preliminary data.</text>
</comment>
<dbReference type="SUPFAM" id="SSF53098">
    <property type="entry name" value="Ribonuclease H-like"/>
    <property type="match status" value="1"/>
</dbReference>
<dbReference type="InterPro" id="IPR012337">
    <property type="entry name" value="RNaseH-like_sf"/>
</dbReference>
<evidence type="ECO:0000313" key="2">
    <source>
        <dbReference type="EMBL" id="CAF1503768.1"/>
    </source>
</evidence>
<gene>
    <name evidence="2" type="ORF">OVA965_LOCUS37057</name>
    <name evidence="3" type="ORF">TMI583_LOCUS38105</name>
</gene>
<dbReference type="PROSITE" id="PS50994">
    <property type="entry name" value="INTEGRASE"/>
    <property type="match status" value="1"/>
</dbReference>
<organism evidence="2 4">
    <name type="scientific">Didymodactylos carnosus</name>
    <dbReference type="NCBI Taxonomy" id="1234261"/>
    <lineage>
        <taxon>Eukaryota</taxon>
        <taxon>Metazoa</taxon>
        <taxon>Spiralia</taxon>
        <taxon>Gnathifera</taxon>
        <taxon>Rotifera</taxon>
        <taxon>Eurotatoria</taxon>
        <taxon>Bdelloidea</taxon>
        <taxon>Philodinida</taxon>
        <taxon>Philodinidae</taxon>
        <taxon>Didymodactylos</taxon>
    </lineage>
</organism>
<dbReference type="Gene3D" id="3.30.420.10">
    <property type="entry name" value="Ribonuclease H-like superfamily/Ribonuclease H"/>
    <property type="match status" value="1"/>
</dbReference>
<dbReference type="PANTHER" id="PTHR37984:SF5">
    <property type="entry name" value="PROTEIN NYNRIN-LIKE"/>
    <property type="match status" value="1"/>
</dbReference>
<feature type="domain" description="Integrase catalytic" evidence="1">
    <location>
        <begin position="279"/>
        <end position="450"/>
    </location>
</feature>
<dbReference type="EMBL" id="CAJOBA010056428">
    <property type="protein sequence ID" value="CAF4292100.1"/>
    <property type="molecule type" value="Genomic_DNA"/>
</dbReference>
<accession>A0A8S2FLC3</accession>